<dbReference type="AlphaFoldDB" id="A0A6G8QS26"/>
<dbReference type="HAMAP" id="MF_00537">
    <property type="entry name" value="Ribosomal_uS14_1"/>
    <property type="match status" value="1"/>
</dbReference>
<dbReference type="GO" id="GO:0019843">
    <property type="term" value="F:rRNA binding"/>
    <property type="evidence" value="ECO:0007669"/>
    <property type="project" value="UniProtKB-UniRule"/>
</dbReference>
<evidence type="ECO:0000256" key="3">
    <source>
        <dbReference type="ARBA" id="ARBA00022884"/>
    </source>
</evidence>
<dbReference type="SUPFAM" id="SSF57716">
    <property type="entry name" value="Glucocorticoid receptor-like (DNA-binding domain)"/>
    <property type="match status" value="1"/>
</dbReference>
<protein>
    <recommendedName>
        <fullName evidence="6 7">Small ribosomal subunit protein uS14c</fullName>
    </recommendedName>
</protein>
<dbReference type="EMBL" id="MK604478">
    <property type="protein sequence ID" value="QIN90151.1"/>
    <property type="molecule type" value="Genomic_DNA"/>
</dbReference>
<dbReference type="InterPro" id="IPR023036">
    <property type="entry name" value="Ribosomal_uS14_bac/plastid"/>
</dbReference>
<comment type="function">
    <text evidence="7">Binds 16S rRNA, required for the assembly of 30S particles.</text>
</comment>
<dbReference type="RefSeq" id="YP_009758345.1">
    <property type="nucleotide sequence ID" value="NC_047213.1"/>
</dbReference>
<dbReference type="PANTHER" id="PTHR19836">
    <property type="entry name" value="30S RIBOSOMAL PROTEIN S14"/>
    <property type="match status" value="1"/>
</dbReference>
<dbReference type="InterPro" id="IPR001209">
    <property type="entry name" value="Ribosomal_uS14"/>
</dbReference>
<dbReference type="Pfam" id="PF00253">
    <property type="entry name" value="Ribosomal_S14"/>
    <property type="match status" value="1"/>
</dbReference>
<dbReference type="FunFam" id="1.10.287.1480:FF:000001">
    <property type="entry name" value="30S ribosomal protein S14"/>
    <property type="match status" value="1"/>
</dbReference>
<evidence type="ECO:0000256" key="4">
    <source>
        <dbReference type="ARBA" id="ARBA00022980"/>
    </source>
</evidence>
<dbReference type="PANTHER" id="PTHR19836:SF19">
    <property type="entry name" value="SMALL RIBOSOMAL SUBUNIT PROTEIN US14M"/>
    <property type="match status" value="1"/>
</dbReference>
<keyword evidence="8" id="KW-0934">Plastid</keyword>
<dbReference type="InterPro" id="IPR018271">
    <property type="entry name" value="Ribosomal_uS14_CS"/>
</dbReference>
<dbReference type="GO" id="GO:0015935">
    <property type="term" value="C:small ribosomal subunit"/>
    <property type="evidence" value="ECO:0007669"/>
    <property type="project" value="TreeGrafter"/>
</dbReference>
<evidence type="ECO:0000256" key="7">
    <source>
        <dbReference type="HAMAP-Rule" id="MF_00537"/>
    </source>
</evidence>
<dbReference type="PROSITE" id="PS00527">
    <property type="entry name" value="RIBOSOMAL_S14"/>
    <property type="match status" value="1"/>
</dbReference>
<keyword evidence="5 7" id="KW-0687">Ribonucleoprotein</keyword>
<name>A0A6G8QS26_9FABA</name>
<keyword evidence="2 7" id="KW-0699">rRNA-binding</keyword>
<dbReference type="GeneID" id="54599147"/>
<comment type="subunit">
    <text evidence="7">Part of the 30S ribosomal subunit.</text>
</comment>
<comment type="similarity">
    <text evidence="1 7">Belongs to the universal ribosomal protein uS14 family.</text>
</comment>
<dbReference type="Gene3D" id="1.10.287.1480">
    <property type="match status" value="1"/>
</dbReference>
<evidence type="ECO:0000256" key="5">
    <source>
        <dbReference type="ARBA" id="ARBA00023274"/>
    </source>
</evidence>
<sequence>MAKKSVIAREKNREKLEKKYYLIRRFPTNEMREVRSLNDKWEIQAKFEELPRNSAPTRLHRRCFATGRPRGNYRHFGLCRHALREMIHQCLLPGATRSSW</sequence>
<keyword evidence="3 7" id="KW-0694">RNA-binding</keyword>
<comment type="subcellular location">
    <subcellularLocation>
        <location evidence="7">Plastid</location>
        <location evidence="7">Chloroplast</location>
    </subcellularLocation>
</comment>
<keyword evidence="8" id="KW-0150">Chloroplast</keyword>
<reference evidence="8" key="1">
    <citation type="journal article" date="2020" name="Vavilovskii Zhurnal Genet Selektsii">
        <title>The plastid and mitochondrial genomes of Vavilovia Formosa (Stev.) Fed. and the phylogeny of related legume genera.</title>
        <authorList>
            <person name="Shatskaya N.V."/>
            <person name="Bogdanova V.S."/>
            <person name="Kosterin O.E."/>
            <person name="Vasiliev G.V."/>
            <person name="Kimeklis A.K."/>
            <person name="Andronov E.E."/>
            <person name="Provorov N.A."/>
        </authorList>
    </citation>
    <scope>NUCLEOTIDE SEQUENCE</scope>
</reference>
<geneLocation type="chloroplast" evidence="8"/>
<dbReference type="GO" id="GO:0006412">
    <property type="term" value="P:translation"/>
    <property type="evidence" value="ECO:0007669"/>
    <property type="project" value="UniProtKB-UniRule"/>
</dbReference>
<evidence type="ECO:0000256" key="2">
    <source>
        <dbReference type="ARBA" id="ARBA00022730"/>
    </source>
</evidence>
<proteinExistence type="inferred from homology"/>
<dbReference type="GO" id="GO:0009507">
    <property type="term" value="C:chloroplast"/>
    <property type="evidence" value="ECO:0007669"/>
    <property type="project" value="UniProtKB-SubCell"/>
</dbReference>
<evidence type="ECO:0000313" key="8">
    <source>
        <dbReference type="EMBL" id="QIN90151.1"/>
    </source>
</evidence>
<keyword evidence="4 7" id="KW-0689">Ribosomal protein</keyword>
<dbReference type="NCBIfam" id="NF006477">
    <property type="entry name" value="PRK08881.1"/>
    <property type="match status" value="1"/>
</dbReference>
<accession>A0A6G8QS26</accession>
<organism evidence="8">
    <name type="scientific">Vavilovia formosa</name>
    <dbReference type="NCBI Taxonomy" id="512756"/>
    <lineage>
        <taxon>Eukaryota</taxon>
        <taxon>Viridiplantae</taxon>
        <taxon>Streptophyta</taxon>
        <taxon>Embryophyta</taxon>
        <taxon>Tracheophyta</taxon>
        <taxon>Spermatophyta</taxon>
        <taxon>Magnoliopsida</taxon>
        <taxon>eudicotyledons</taxon>
        <taxon>Gunneridae</taxon>
        <taxon>Pentapetalae</taxon>
        <taxon>rosids</taxon>
        <taxon>fabids</taxon>
        <taxon>Fabales</taxon>
        <taxon>Fabaceae</taxon>
        <taxon>Papilionoideae</taxon>
        <taxon>50 kb inversion clade</taxon>
        <taxon>NPAAA clade</taxon>
        <taxon>Hologalegina</taxon>
        <taxon>IRL clade</taxon>
        <taxon>Fabeae</taxon>
        <taxon>Vavilovia</taxon>
    </lineage>
</organism>
<gene>
    <name evidence="7 8" type="primary">rps14</name>
</gene>
<evidence type="ECO:0000256" key="1">
    <source>
        <dbReference type="ARBA" id="ARBA00009083"/>
    </source>
</evidence>
<dbReference type="GO" id="GO:0003735">
    <property type="term" value="F:structural constituent of ribosome"/>
    <property type="evidence" value="ECO:0007669"/>
    <property type="project" value="InterPro"/>
</dbReference>
<evidence type="ECO:0000256" key="6">
    <source>
        <dbReference type="ARBA" id="ARBA00035247"/>
    </source>
</evidence>